<comment type="caution">
    <text evidence="2">The sequence shown here is derived from an EMBL/GenBank/DDBJ whole genome shotgun (WGS) entry which is preliminary data.</text>
</comment>
<reference evidence="2 3" key="1">
    <citation type="journal article" date="2019" name="Genome Biol. Evol.">
        <title>Genomic Plasticity Mediated by Transposable Elements in the Plant Pathogenic Fungus Colletotrichum higginsianum.</title>
        <authorList>
            <person name="Tsushima A."/>
            <person name="Gan P."/>
            <person name="Kumakura N."/>
            <person name="Narusaka M."/>
            <person name="Takano Y."/>
            <person name="Narusaka Y."/>
            <person name="Shirasu K."/>
        </authorList>
    </citation>
    <scope>NUCLEOTIDE SEQUENCE [LARGE SCALE GENOMIC DNA]</scope>
    <source>
        <strain evidence="2 3">MAFF305635-RFP</strain>
    </source>
</reference>
<evidence type="ECO:0000313" key="3">
    <source>
        <dbReference type="Proteomes" id="UP000305883"/>
    </source>
</evidence>
<dbReference type="EMBL" id="MWPZ01000003">
    <property type="protein sequence ID" value="TID01597.1"/>
    <property type="molecule type" value="Genomic_DNA"/>
</dbReference>
<accession>A0A4T0W8Q9</accession>
<name>A0A4T0W8Q9_9PEZI</name>
<proteinExistence type="predicted"/>
<feature type="chain" id="PRO_5020524935" evidence="1">
    <location>
        <begin position="29"/>
        <end position="233"/>
    </location>
</feature>
<dbReference type="AlphaFoldDB" id="A0A4T0W8Q9"/>
<feature type="signal peptide" evidence="1">
    <location>
        <begin position="1"/>
        <end position="28"/>
    </location>
</feature>
<keyword evidence="1" id="KW-0732">Signal</keyword>
<evidence type="ECO:0000256" key="1">
    <source>
        <dbReference type="SAM" id="SignalP"/>
    </source>
</evidence>
<evidence type="ECO:0000313" key="2">
    <source>
        <dbReference type="EMBL" id="TID01597.1"/>
    </source>
</evidence>
<gene>
    <name evidence="2" type="ORF">CH35J_004615</name>
</gene>
<protein>
    <submittedName>
        <fullName evidence="2">Uncharacterized protein</fullName>
    </submittedName>
</protein>
<organism evidence="2 3">
    <name type="scientific">Colletotrichum higginsianum</name>
    <dbReference type="NCBI Taxonomy" id="80884"/>
    <lineage>
        <taxon>Eukaryota</taxon>
        <taxon>Fungi</taxon>
        <taxon>Dikarya</taxon>
        <taxon>Ascomycota</taxon>
        <taxon>Pezizomycotina</taxon>
        <taxon>Sordariomycetes</taxon>
        <taxon>Hypocreomycetidae</taxon>
        <taxon>Glomerellales</taxon>
        <taxon>Glomerellaceae</taxon>
        <taxon>Colletotrichum</taxon>
        <taxon>Colletotrichum destructivum species complex</taxon>
    </lineage>
</organism>
<dbReference type="Proteomes" id="UP000305883">
    <property type="component" value="Unassembled WGS sequence"/>
</dbReference>
<sequence length="233" mass="26803">MAHQTRLGIGFYLLITTFFLFASTLAAAASHKNDRPRPDLQSSADFGVLEKRDRQPVPSLEELGCTVEQSSRRGYYKVTHETNEKLDFYMEAKADDETQTLTLNSVRKGNPSPFETRKAFLAFWQHATNKGADDLLSFTYLGVDNPDTIGAIGEVQDSMNPKCTDDGMCTVTFEEPRPFYFLMDEAPHADIVSSIPYEFEGFERHFVESFDWSDTRKTQKWNFWFRINFELDK</sequence>
<dbReference type="OrthoDB" id="10305516at2759"/>